<dbReference type="AlphaFoldDB" id="A0A518INQ4"/>
<dbReference type="EMBL" id="CP036318">
    <property type="protein sequence ID" value="QDV54710.1"/>
    <property type="molecule type" value="Genomic_DNA"/>
</dbReference>
<name>A0A518INQ4_9BACT</name>
<organism evidence="1 2">
    <name type="scientific">Rosistilla oblonga</name>
    <dbReference type="NCBI Taxonomy" id="2527990"/>
    <lineage>
        <taxon>Bacteria</taxon>
        <taxon>Pseudomonadati</taxon>
        <taxon>Planctomycetota</taxon>
        <taxon>Planctomycetia</taxon>
        <taxon>Pirellulales</taxon>
        <taxon>Pirellulaceae</taxon>
        <taxon>Rosistilla</taxon>
    </lineage>
</organism>
<keyword evidence="2" id="KW-1185">Reference proteome</keyword>
<gene>
    <name evidence="1" type="ORF">Mal33_06670</name>
</gene>
<reference evidence="1 2" key="1">
    <citation type="submission" date="2019-02" db="EMBL/GenBank/DDBJ databases">
        <title>Deep-cultivation of Planctomycetes and their phenomic and genomic characterization uncovers novel biology.</title>
        <authorList>
            <person name="Wiegand S."/>
            <person name="Jogler M."/>
            <person name="Boedeker C."/>
            <person name="Pinto D."/>
            <person name="Vollmers J."/>
            <person name="Rivas-Marin E."/>
            <person name="Kohn T."/>
            <person name="Peeters S.H."/>
            <person name="Heuer A."/>
            <person name="Rast P."/>
            <person name="Oberbeckmann S."/>
            <person name="Bunk B."/>
            <person name="Jeske O."/>
            <person name="Meyerdierks A."/>
            <person name="Storesund J.E."/>
            <person name="Kallscheuer N."/>
            <person name="Luecker S."/>
            <person name="Lage O.M."/>
            <person name="Pohl T."/>
            <person name="Merkel B.J."/>
            <person name="Hornburger P."/>
            <person name="Mueller R.-W."/>
            <person name="Bruemmer F."/>
            <person name="Labrenz M."/>
            <person name="Spormann A.M."/>
            <person name="Op den Camp H."/>
            <person name="Overmann J."/>
            <person name="Amann R."/>
            <person name="Jetten M.S.M."/>
            <person name="Mascher T."/>
            <person name="Medema M.H."/>
            <person name="Devos D.P."/>
            <person name="Kaster A.-K."/>
            <person name="Ovreas L."/>
            <person name="Rohde M."/>
            <person name="Galperin M.Y."/>
            <person name="Jogler C."/>
        </authorList>
    </citation>
    <scope>NUCLEOTIDE SEQUENCE [LARGE SCALE GENOMIC DNA]</scope>
    <source>
        <strain evidence="1 2">Mal33</strain>
    </source>
</reference>
<accession>A0A518INQ4</accession>
<protein>
    <submittedName>
        <fullName evidence="1">Uncharacterized protein</fullName>
    </submittedName>
</protein>
<evidence type="ECO:0000313" key="1">
    <source>
        <dbReference type="EMBL" id="QDV54710.1"/>
    </source>
</evidence>
<dbReference type="Proteomes" id="UP000316770">
    <property type="component" value="Chromosome"/>
</dbReference>
<evidence type="ECO:0000313" key="2">
    <source>
        <dbReference type="Proteomes" id="UP000316770"/>
    </source>
</evidence>
<proteinExistence type="predicted"/>
<sequence length="65" mass="7536">MNRHRERADAMNDKFTPVGLQHLECPSKLVVCQTLIFGLMVVDEVTSPHNLCRERTRGLVHYPKF</sequence>